<organism evidence="2 3">
    <name type="scientific">Fusarium longipes</name>
    <dbReference type="NCBI Taxonomy" id="694270"/>
    <lineage>
        <taxon>Eukaryota</taxon>
        <taxon>Fungi</taxon>
        <taxon>Dikarya</taxon>
        <taxon>Ascomycota</taxon>
        <taxon>Pezizomycotina</taxon>
        <taxon>Sordariomycetes</taxon>
        <taxon>Hypocreomycetidae</taxon>
        <taxon>Hypocreales</taxon>
        <taxon>Nectriaceae</taxon>
        <taxon>Fusarium</taxon>
    </lineage>
</organism>
<evidence type="ECO:0000313" key="3">
    <source>
        <dbReference type="Proteomes" id="UP000266234"/>
    </source>
</evidence>
<dbReference type="Proteomes" id="UP000266234">
    <property type="component" value="Unassembled WGS sequence"/>
</dbReference>
<evidence type="ECO:0000256" key="1">
    <source>
        <dbReference type="SAM" id="SignalP"/>
    </source>
</evidence>
<accession>A0A395T894</accession>
<reference evidence="2 3" key="1">
    <citation type="journal article" date="2018" name="PLoS Pathog.">
        <title>Evolution of structural diversity of trichothecenes, a family of toxins produced by plant pathogenic and entomopathogenic fungi.</title>
        <authorList>
            <person name="Proctor R.H."/>
            <person name="McCormick S.P."/>
            <person name="Kim H.S."/>
            <person name="Cardoza R.E."/>
            <person name="Stanley A.M."/>
            <person name="Lindo L."/>
            <person name="Kelly A."/>
            <person name="Brown D.W."/>
            <person name="Lee T."/>
            <person name="Vaughan M.M."/>
            <person name="Alexander N.J."/>
            <person name="Busman M."/>
            <person name="Gutierrez S."/>
        </authorList>
    </citation>
    <scope>NUCLEOTIDE SEQUENCE [LARGE SCALE GENOMIC DNA]</scope>
    <source>
        <strain evidence="2 3">NRRL 20695</strain>
    </source>
</reference>
<protein>
    <submittedName>
        <fullName evidence="2">Galactose-binding like</fullName>
    </submittedName>
</protein>
<dbReference type="OrthoDB" id="5429831at2759"/>
<keyword evidence="1" id="KW-0732">Signal</keyword>
<sequence>MRFQPILLAALFGAASAVPCYPIKLNIDGGRNTGWAGFDPFGEQPEGYSWDIVPASDCWVRWQAIRPGQTPNDARVFKTKFDSTPDSVRYTIMNYFNHDGKNDMLWLPMRTRSLQYSHMLPASMEDHETIDPQSSLSDSSRVVVSIILPSGKEKLQQVRATRTGDTQDDSNIYRAEEVGITGLTGTISTGDWAYITGTELRLAMRQILKEQRDAFYERRPWKKEEFAYALAEKANGDCVVIDFRDFDEFVIRLRPASMR</sequence>
<feature type="chain" id="PRO_5017294963" evidence="1">
    <location>
        <begin position="18"/>
        <end position="259"/>
    </location>
</feature>
<feature type="signal peptide" evidence="1">
    <location>
        <begin position="1"/>
        <end position="17"/>
    </location>
</feature>
<dbReference type="EMBL" id="PXOG01000019">
    <property type="protein sequence ID" value="RGP80930.1"/>
    <property type="molecule type" value="Genomic_DNA"/>
</dbReference>
<keyword evidence="3" id="KW-1185">Reference proteome</keyword>
<proteinExistence type="predicted"/>
<dbReference type="AlphaFoldDB" id="A0A395T894"/>
<evidence type="ECO:0000313" key="2">
    <source>
        <dbReference type="EMBL" id="RGP80930.1"/>
    </source>
</evidence>
<comment type="caution">
    <text evidence="2">The sequence shown here is derived from an EMBL/GenBank/DDBJ whole genome shotgun (WGS) entry which is preliminary data.</text>
</comment>
<gene>
    <name evidence="2" type="ORF">FLONG3_942</name>
</gene>
<name>A0A395T894_9HYPO</name>